<protein>
    <submittedName>
        <fullName evidence="2">Uncharacterized protein</fullName>
    </submittedName>
</protein>
<feature type="region of interest" description="Disordered" evidence="1">
    <location>
        <begin position="27"/>
        <end position="64"/>
    </location>
</feature>
<dbReference type="EMBL" id="JAPFRD010000011">
    <property type="protein sequence ID" value="MCW8109008.1"/>
    <property type="molecule type" value="Genomic_DNA"/>
</dbReference>
<gene>
    <name evidence="2" type="ORF">OPS25_10930</name>
</gene>
<keyword evidence="3" id="KW-1185">Reference proteome</keyword>
<evidence type="ECO:0000313" key="3">
    <source>
        <dbReference type="Proteomes" id="UP001142810"/>
    </source>
</evidence>
<comment type="caution">
    <text evidence="2">The sequence shown here is derived from an EMBL/GenBank/DDBJ whole genome shotgun (WGS) entry which is preliminary data.</text>
</comment>
<dbReference type="RefSeq" id="WP_265617755.1">
    <property type="nucleotide sequence ID" value="NZ_JAPFRD010000011.1"/>
</dbReference>
<sequence>MNSIDSGMASAFAAGYSGLQQAQADITQASENIAERTMRTSESQNQNGSGSSTSGQSSASAGNMTSDLVSLKMGSINAEANAKVLSTSFDNLGTIIDTLA</sequence>
<reference evidence="2" key="1">
    <citation type="submission" date="2022-11" db="EMBL/GenBank/DDBJ databases">
        <title>Alteromonas sp. nov., isolated from sea water of the Qingdao.</title>
        <authorList>
            <person name="Wang Q."/>
        </authorList>
    </citation>
    <scope>NUCLEOTIDE SEQUENCE</scope>
    <source>
        <strain evidence="2">ASW11-7</strain>
    </source>
</reference>
<name>A0ABT3P8C2_9ALTE</name>
<dbReference type="Proteomes" id="UP001142810">
    <property type="component" value="Unassembled WGS sequence"/>
</dbReference>
<organism evidence="2 3">
    <name type="scientific">Alteromonas aquimaris</name>
    <dbReference type="NCBI Taxonomy" id="2998417"/>
    <lineage>
        <taxon>Bacteria</taxon>
        <taxon>Pseudomonadati</taxon>
        <taxon>Pseudomonadota</taxon>
        <taxon>Gammaproteobacteria</taxon>
        <taxon>Alteromonadales</taxon>
        <taxon>Alteromonadaceae</taxon>
        <taxon>Alteromonas/Salinimonas group</taxon>
        <taxon>Alteromonas</taxon>
    </lineage>
</organism>
<proteinExistence type="predicted"/>
<accession>A0ABT3P8C2</accession>
<evidence type="ECO:0000256" key="1">
    <source>
        <dbReference type="SAM" id="MobiDB-lite"/>
    </source>
</evidence>
<feature type="compositionally biased region" description="Low complexity" evidence="1">
    <location>
        <begin position="40"/>
        <end position="63"/>
    </location>
</feature>
<evidence type="ECO:0000313" key="2">
    <source>
        <dbReference type="EMBL" id="MCW8109008.1"/>
    </source>
</evidence>